<dbReference type="AlphaFoldDB" id="A0A160THG2"/>
<evidence type="ECO:0000313" key="2">
    <source>
        <dbReference type="EMBL" id="CUS44335.1"/>
    </source>
</evidence>
<evidence type="ECO:0000256" key="1">
    <source>
        <dbReference type="SAM" id="MobiDB-lite"/>
    </source>
</evidence>
<accession>A0A160THG2</accession>
<sequence>MTIPAMDPRSDTKQSPAGRGAKAPIGIGEGTIPAGRSGRTRLCYVHPDLVRDARNRLRAQTADCVMETLGISVNTWVKMRDGKPIRMSVAERFVQRVGASR</sequence>
<organism evidence="2">
    <name type="scientific">hydrothermal vent metagenome</name>
    <dbReference type="NCBI Taxonomy" id="652676"/>
    <lineage>
        <taxon>unclassified sequences</taxon>
        <taxon>metagenomes</taxon>
        <taxon>ecological metagenomes</taxon>
    </lineage>
</organism>
<gene>
    <name evidence="2" type="ORF">MGWOODY_Smn331</name>
</gene>
<name>A0A160THG2_9ZZZZ</name>
<proteinExistence type="predicted"/>
<dbReference type="EMBL" id="CZQE01000136">
    <property type="protein sequence ID" value="CUS44335.1"/>
    <property type="molecule type" value="Genomic_DNA"/>
</dbReference>
<protein>
    <submittedName>
        <fullName evidence="2">Uncharacterized protein</fullName>
    </submittedName>
</protein>
<feature type="region of interest" description="Disordered" evidence="1">
    <location>
        <begin position="1"/>
        <end position="38"/>
    </location>
</feature>
<reference evidence="2" key="1">
    <citation type="submission" date="2015-10" db="EMBL/GenBank/DDBJ databases">
        <authorList>
            <person name="Gilbert D.G."/>
        </authorList>
    </citation>
    <scope>NUCLEOTIDE SEQUENCE</scope>
</reference>